<proteinExistence type="predicted"/>
<organism evidence="1 2">
    <name type="scientific">Anopheles culicifacies</name>
    <dbReference type="NCBI Taxonomy" id="139723"/>
    <lineage>
        <taxon>Eukaryota</taxon>
        <taxon>Metazoa</taxon>
        <taxon>Ecdysozoa</taxon>
        <taxon>Arthropoda</taxon>
        <taxon>Hexapoda</taxon>
        <taxon>Insecta</taxon>
        <taxon>Pterygota</taxon>
        <taxon>Neoptera</taxon>
        <taxon>Endopterygota</taxon>
        <taxon>Diptera</taxon>
        <taxon>Nematocera</taxon>
        <taxon>Culicoidea</taxon>
        <taxon>Culicidae</taxon>
        <taxon>Anophelinae</taxon>
        <taxon>Anopheles</taxon>
        <taxon>culicifacies species complex</taxon>
    </lineage>
</organism>
<dbReference type="Proteomes" id="UP000075883">
    <property type="component" value="Unassembled WGS sequence"/>
</dbReference>
<reference evidence="2" key="1">
    <citation type="submission" date="2013-09" db="EMBL/GenBank/DDBJ databases">
        <title>The Genome Sequence of Anopheles culicifacies species A.</title>
        <authorList>
            <consortium name="The Broad Institute Genomics Platform"/>
            <person name="Neafsey D.E."/>
            <person name="Besansky N."/>
            <person name="Howell P."/>
            <person name="Walton C."/>
            <person name="Young S.K."/>
            <person name="Zeng Q."/>
            <person name="Gargeya S."/>
            <person name="Fitzgerald M."/>
            <person name="Haas B."/>
            <person name="Abouelleil A."/>
            <person name="Allen A.W."/>
            <person name="Alvarado L."/>
            <person name="Arachchi H.M."/>
            <person name="Berlin A.M."/>
            <person name="Chapman S.B."/>
            <person name="Gainer-Dewar J."/>
            <person name="Goldberg J."/>
            <person name="Griggs A."/>
            <person name="Gujja S."/>
            <person name="Hansen M."/>
            <person name="Howarth C."/>
            <person name="Imamovic A."/>
            <person name="Ireland A."/>
            <person name="Larimer J."/>
            <person name="McCowan C."/>
            <person name="Murphy C."/>
            <person name="Pearson M."/>
            <person name="Poon T.W."/>
            <person name="Priest M."/>
            <person name="Roberts A."/>
            <person name="Saif S."/>
            <person name="Shea T."/>
            <person name="Sisk P."/>
            <person name="Sykes S."/>
            <person name="Wortman J."/>
            <person name="Nusbaum C."/>
            <person name="Birren B."/>
        </authorList>
    </citation>
    <scope>NUCLEOTIDE SEQUENCE [LARGE SCALE GENOMIC DNA]</scope>
    <source>
        <strain evidence="2">A-37</strain>
    </source>
</reference>
<dbReference type="EnsemblMetazoa" id="ACUA026293-RA">
    <property type="protein sequence ID" value="ACUA026293-PA"/>
    <property type="gene ID" value="ACUA026293"/>
</dbReference>
<dbReference type="VEuPathDB" id="VectorBase:ACUA026293"/>
<name>A0A182MU50_9DIPT</name>
<protein>
    <submittedName>
        <fullName evidence="1">Uncharacterized protein</fullName>
    </submittedName>
</protein>
<dbReference type="AlphaFoldDB" id="A0A182MU50"/>
<accession>A0A182MU50</accession>
<reference evidence="1" key="2">
    <citation type="submission" date="2020-05" db="UniProtKB">
        <authorList>
            <consortium name="EnsemblMetazoa"/>
        </authorList>
    </citation>
    <scope>IDENTIFICATION</scope>
    <source>
        <strain evidence="1">A-37</strain>
    </source>
</reference>
<sequence length="186" mass="19901">MRTSVSSAKSPDPVAVPGLAQACSEVCIEDGDDDSLHEVPGTDCNPFERTLGPLPPTDVCRVAPPFAIGLLLKSSLARVRGIHIGDRLGPVLTPPLTLPVPPPVTPPLTAVPIDSENSLEHRLLLSNVFLDWLPLAKFRQLRDSPVPVGAPEVALITPLFRSSHIVAPLPEIRPKSLPYWGDISLS</sequence>
<evidence type="ECO:0000313" key="1">
    <source>
        <dbReference type="EnsemblMetazoa" id="ACUA026293-PA"/>
    </source>
</evidence>
<dbReference type="EMBL" id="AXCM01000596">
    <property type="status" value="NOT_ANNOTATED_CDS"/>
    <property type="molecule type" value="Genomic_DNA"/>
</dbReference>
<evidence type="ECO:0000313" key="2">
    <source>
        <dbReference type="Proteomes" id="UP000075883"/>
    </source>
</evidence>
<keyword evidence="2" id="KW-1185">Reference proteome</keyword>
<dbReference type="PROSITE" id="PS51257">
    <property type="entry name" value="PROKAR_LIPOPROTEIN"/>
    <property type="match status" value="1"/>
</dbReference>